<evidence type="ECO:0000256" key="1">
    <source>
        <dbReference type="SAM" id="MobiDB-lite"/>
    </source>
</evidence>
<feature type="transmembrane region" description="Helical" evidence="2">
    <location>
        <begin position="86"/>
        <end position="105"/>
    </location>
</feature>
<proteinExistence type="predicted"/>
<evidence type="ECO:0000313" key="3">
    <source>
        <dbReference type="EMBL" id="KAF2691427.1"/>
    </source>
</evidence>
<accession>A0A6G1JLI0</accession>
<dbReference type="EMBL" id="MU005569">
    <property type="protein sequence ID" value="KAF2691427.1"/>
    <property type="molecule type" value="Genomic_DNA"/>
</dbReference>
<feature type="region of interest" description="Disordered" evidence="1">
    <location>
        <begin position="1"/>
        <end position="21"/>
    </location>
</feature>
<dbReference type="AlphaFoldDB" id="A0A6G1JLI0"/>
<keyword evidence="2" id="KW-0472">Membrane</keyword>
<keyword evidence="2" id="KW-1133">Transmembrane helix</keyword>
<protein>
    <submittedName>
        <fullName evidence="3">Uncharacterized protein</fullName>
    </submittedName>
</protein>
<evidence type="ECO:0000256" key="2">
    <source>
        <dbReference type="SAM" id="Phobius"/>
    </source>
</evidence>
<sequence length="106" mass="11377">MAQVDRHITASPEPIDREALDEGHRISSDPAAADNRVDSAIAVSPVLTAPIRTHLQPSFDTHHFVYPPLITGHGHLVKARQTVPNWVGALVVVGGFAWIVGCAICI</sequence>
<organism evidence="3 4">
    <name type="scientific">Lentithecium fluviatile CBS 122367</name>
    <dbReference type="NCBI Taxonomy" id="1168545"/>
    <lineage>
        <taxon>Eukaryota</taxon>
        <taxon>Fungi</taxon>
        <taxon>Dikarya</taxon>
        <taxon>Ascomycota</taxon>
        <taxon>Pezizomycotina</taxon>
        <taxon>Dothideomycetes</taxon>
        <taxon>Pleosporomycetidae</taxon>
        <taxon>Pleosporales</taxon>
        <taxon>Massarineae</taxon>
        <taxon>Lentitheciaceae</taxon>
        <taxon>Lentithecium</taxon>
    </lineage>
</organism>
<evidence type="ECO:0000313" key="4">
    <source>
        <dbReference type="Proteomes" id="UP000799291"/>
    </source>
</evidence>
<dbReference type="OrthoDB" id="3659759at2759"/>
<gene>
    <name evidence="3" type="ORF">K458DRAFT_381284</name>
</gene>
<keyword evidence="2" id="KW-0812">Transmembrane</keyword>
<name>A0A6G1JLI0_9PLEO</name>
<keyword evidence="4" id="KW-1185">Reference proteome</keyword>
<dbReference type="Proteomes" id="UP000799291">
    <property type="component" value="Unassembled WGS sequence"/>
</dbReference>
<reference evidence="3" key="1">
    <citation type="journal article" date="2020" name="Stud. Mycol.">
        <title>101 Dothideomycetes genomes: a test case for predicting lifestyles and emergence of pathogens.</title>
        <authorList>
            <person name="Haridas S."/>
            <person name="Albert R."/>
            <person name="Binder M."/>
            <person name="Bloem J."/>
            <person name="Labutti K."/>
            <person name="Salamov A."/>
            <person name="Andreopoulos B."/>
            <person name="Baker S."/>
            <person name="Barry K."/>
            <person name="Bills G."/>
            <person name="Bluhm B."/>
            <person name="Cannon C."/>
            <person name="Castanera R."/>
            <person name="Culley D."/>
            <person name="Daum C."/>
            <person name="Ezra D."/>
            <person name="Gonzalez J."/>
            <person name="Henrissat B."/>
            <person name="Kuo A."/>
            <person name="Liang C."/>
            <person name="Lipzen A."/>
            <person name="Lutzoni F."/>
            <person name="Magnuson J."/>
            <person name="Mondo S."/>
            <person name="Nolan M."/>
            <person name="Ohm R."/>
            <person name="Pangilinan J."/>
            <person name="Park H.-J."/>
            <person name="Ramirez L."/>
            <person name="Alfaro M."/>
            <person name="Sun H."/>
            <person name="Tritt A."/>
            <person name="Yoshinaga Y."/>
            <person name="Zwiers L.-H."/>
            <person name="Turgeon B."/>
            <person name="Goodwin S."/>
            <person name="Spatafora J."/>
            <person name="Crous P."/>
            <person name="Grigoriev I."/>
        </authorList>
    </citation>
    <scope>NUCLEOTIDE SEQUENCE</scope>
    <source>
        <strain evidence="3">CBS 122367</strain>
    </source>
</reference>